<dbReference type="InterPro" id="IPR002528">
    <property type="entry name" value="MATE_fam"/>
</dbReference>
<evidence type="ECO:0000256" key="4">
    <source>
        <dbReference type="ARBA" id="ARBA00022475"/>
    </source>
</evidence>
<dbReference type="PIRSF" id="PIRSF006603">
    <property type="entry name" value="DinF"/>
    <property type="match status" value="1"/>
</dbReference>
<protein>
    <recommendedName>
        <fullName evidence="9">Multidrug-efflux transporter</fullName>
    </recommendedName>
</protein>
<feature type="transmembrane region" description="Helical" evidence="10">
    <location>
        <begin position="158"/>
        <end position="176"/>
    </location>
</feature>
<keyword evidence="4" id="KW-1003">Cell membrane</keyword>
<dbReference type="InterPro" id="IPR048279">
    <property type="entry name" value="MdtK-like"/>
</dbReference>
<accession>A0A0U1NIB6</accession>
<dbReference type="Pfam" id="PF01554">
    <property type="entry name" value="MatE"/>
    <property type="match status" value="2"/>
</dbReference>
<dbReference type="GO" id="GO:0015297">
    <property type="term" value="F:antiporter activity"/>
    <property type="evidence" value="ECO:0007669"/>
    <property type="project" value="UniProtKB-KW"/>
</dbReference>
<dbReference type="PANTHER" id="PTHR43298">
    <property type="entry name" value="MULTIDRUG RESISTANCE PROTEIN NORM-RELATED"/>
    <property type="match status" value="1"/>
</dbReference>
<evidence type="ECO:0000256" key="1">
    <source>
        <dbReference type="ARBA" id="ARBA00004429"/>
    </source>
</evidence>
<dbReference type="EMBL" id="CVQV01000003">
    <property type="protein sequence ID" value="CRK74438.1"/>
    <property type="molecule type" value="Genomic_DNA"/>
</dbReference>
<dbReference type="AlphaFoldDB" id="A0A0U1NIB6"/>
<evidence type="ECO:0000256" key="9">
    <source>
        <dbReference type="ARBA" id="ARBA00031636"/>
    </source>
</evidence>
<dbReference type="NCBIfam" id="TIGR00797">
    <property type="entry name" value="matE"/>
    <property type="match status" value="1"/>
</dbReference>
<dbReference type="GO" id="GO:0005886">
    <property type="term" value="C:plasma membrane"/>
    <property type="evidence" value="ECO:0007669"/>
    <property type="project" value="UniProtKB-SubCell"/>
</dbReference>
<evidence type="ECO:0000313" key="11">
    <source>
        <dbReference type="EMBL" id="CRK74438.1"/>
    </source>
</evidence>
<dbReference type="OrthoDB" id="9780160at2"/>
<feature type="transmembrane region" description="Helical" evidence="10">
    <location>
        <begin position="391"/>
        <end position="410"/>
    </location>
</feature>
<keyword evidence="8 10" id="KW-0472">Membrane</keyword>
<gene>
    <name evidence="11" type="primary">mdtK</name>
    <name evidence="11" type="ORF">NIG5292_00468</name>
</gene>
<keyword evidence="3" id="KW-0050">Antiport</keyword>
<dbReference type="InterPro" id="IPR050222">
    <property type="entry name" value="MATE_MdtK"/>
</dbReference>
<dbReference type="CDD" id="cd13131">
    <property type="entry name" value="MATE_NorM_like"/>
    <property type="match status" value="1"/>
</dbReference>
<name>A0A0U1NIB6_9RHOB</name>
<feature type="transmembrane region" description="Helical" evidence="10">
    <location>
        <begin position="416"/>
        <end position="435"/>
    </location>
</feature>
<evidence type="ECO:0000256" key="7">
    <source>
        <dbReference type="ARBA" id="ARBA00023065"/>
    </source>
</evidence>
<feature type="transmembrane region" description="Helical" evidence="10">
    <location>
        <begin position="127"/>
        <end position="146"/>
    </location>
</feature>
<dbReference type="STRING" id="282199.GCA_001049735_00468"/>
<feature type="transmembrane region" description="Helical" evidence="10">
    <location>
        <begin position="267"/>
        <end position="287"/>
    </location>
</feature>
<dbReference type="PANTHER" id="PTHR43298:SF2">
    <property type="entry name" value="FMN_FAD EXPORTER YEEO-RELATED"/>
    <property type="match status" value="1"/>
</dbReference>
<keyword evidence="7" id="KW-0406">Ion transport</keyword>
<keyword evidence="5 10" id="KW-0812">Transmembrane</keyword>
<evidence type="ECO:0000256" key="3">
    <source>
        <dbReference type="ARBA" id="ARBA00022449"/>
    </source>
</evidence>
<feature type="transmembrane region" description="Helical" evidence="10">
    <location>
        <begin position="188"/>
        <end position="209"/>
    </location>
</feature>
<evidence type="ECO:0000256" key="2">
    <source>
        <dbReference type="ARBA" id="ARBA00022448"/>
    </source>
</evidence>
<keyword evidence="12" id="KW-1185">Reference proteome</keyword>
<keyword evidence="6 10" id="KW-1133">Transmembrane helix</keyword>
<feature type="transmembrane region" description="Helical" evidence="10">
    <location>
        <begin position="42"/>
        <end position="68"/>
    </location>
</feature>
<feature type="transmembrane region" description="Helical" evidence="10">
    <location>
        <begin position="307"/>
        <end position="330"/>
    </location>
</feature>
<feature type="transmembrane region" description="Helical" evidence="10">
    <location>
        <begin position="89"/>
        <end position="107"/>
    </location>
</feature>
<dbReference type="RefSeq" id="WP_048598160.1">
    <property type="nucleotide sequence ID" value="NZ_CVPC01000003.1"/>
</dbReference>
<feature type="transmembrane region" description="Helical" evidence="10">
    <location>
        <begin position="9"/>
        <end position="30"/>
    </location>
</feature>
<evidence type="ECO:0000256" key="6">
    <source>
        <dbReference type="ARBA" id="ARBA00022989"/>
    </source>
</evidence>
<feature type="transmembrane region" description="Helical" evidence="10">
    <location>
        <begin position="350"/>
        <end position="379"/>
    </location>
</feature>
<organism evidence="11 12">
    <name type="scientific">Nereida ignava</name>
    <dbReference type="NCBI Taxonomy" id="282199"/>
    <lineage>
        <taxon>Bacteria</taxon>
        <taxon>Pseudomonadati</taxon>
        <taxon>Pseudomonadota</taxon>
        <taxon>Alphaproteobacteria</taxon>
        <taxon>Rhodobacterales</taxon>
        <taxon>Roseobacteraceae</taxon>
        <taxon>Nereida</taxon>
    </lineage>
</organism>
<dbReference type="GO" id="GO:0006811">
    <property type="term" value="P:monoatomic ion transport"/>
    <property type="evidence" value="ECO:0007669"/>
    <property type="project" value="UniProtKB-KW"/>
</dbReference>
<keyword evidence="2" id="KW-0813">Transport</keyword>
<proteinExistence type="predicted"/>
<dbReference type="GO" id="GO:0042910">
    <property type="term" value="F:xenobiotic transmembrane transporter activity"/>
    <property type="evidence" value="ECO:0007669"/>
    <property type="project" value="InterPro"/>
</dbReference>
<reference evidence="11 12" key="1">
    <citation type="submission" date="2015-04" db="EMBL/GenBank/DDBJ databases">
        <authorList>
            <person name="Syromyatnikov M.Y."/>
            <person name="Popov V.N."/>
        </authorList>
    </citation>
    <scope>NUCLEOTIDE SEQUENCE [LARGE SCALE GENOMIC DNA]</scope>
    <source>
        <strain evidence="11 12">CECT 5292</strain>
    </source>
</reference>
<evidence type="ECO:0000256" key="10">
    <source>
        <dbReference type="SAM" id="Phobius"/>
    </source>
</evidence>
<evidence type="ECO:0000256" key="8">
    <source>
        <dbReference type="ARBA" id="ARBA00023136"/>
    </source>
</evidence>
<sequence>MSASAHLSALLRLGIPLIGSFLAGFLLGLTDTIMLGWYSVEALAAATIAGSFFMTLQVVGSGFAWAVTSLVAEADARSDTVQVRRATRMGMWLSVAFAAAVMPALWFSEGWLIGLGQTPEVASGAQTYLRIAGWGLFPALLVRVLASYLSAVDRAGPVLWVTLFGAAINVVFNYALIFGNLGLPELGIQGAAIASVLVQVAMLVVFMGYAQRVLPQYDLFRSLWKIDASALRQVFALGWPIALTSLAETSLFTAASTMMGWLGTDALAAHGIALQVATGTFMVHLGLSQAKTVRAGNAVGRRDAAGLILGGKVAVGASFAFSAATMVVFFGVPDLFVTAFLDPDDPARDVIIPIGVSLIYMAALFQFADGLQVICLGLLRGVQDTRVPMWLAALSYWGLGLPAAYVLGFVLDFGGVGVWAGLIVGLLGAAVLLVWRFTARRGVYITA</sequence>
<evidence type="ECO:0000313" key="12">
    <source>
        <dbReference type="Proteomes" id="UP000048949"/>
    </source>
</evidence>
<feature type="transmembrane region" description="Helical" evidence="10">
    <location>
        <begin position="230"/>
        <end position="247"/>
    </location>
</feature>
<dbReference type="Proteomes" id="UP000048949">
    <property type="component" value="Unassembled WGS sequence"/>
</dbReference>
<evidence type="ECO:0000256" key="5">
    <source>
        <dbReference type="ARBA" id="ARBA00022692"/>
    </source>
</evidence>
<comment type="subcellular location">
    <subcellularLocation>
        <location evidence="1">Cell inner membrane</location>
        <topology evidence="1">Multi-pass membrane protein</topology>
    </subcellularLocation>
</comment>